<feature type="transmembrane region" description="Helical" evidence="5">
    <location>
        <begin position="81"/>
        <end position="99"/>
    </location>
</feature>
<comment type="caution">
    <text evidence="6">The sequence shown here is derived from an EMBL/GenBank/DDBJ whole genome shotgun (WGS) entry which is preliminary data.</text>
</comment>
<evidence type="ECO:0000256" key="5">
    <source>
        <dbReference type="SAM" id="Phobius"/>
    </source>
</evidence>
<dbReference type="InterPro" id="IPR052527">
    <property type="entry name" value="Metal_cation-efflux_comp"/>
</dbReference>
<evidence type="ECO:0000256" key="2">
    <source>
        <dbReference type="ARBA" id="ARBA00022692"/>
    </source>
</evidence>
<protein>
    <submittedName>
        <fullName evidence="6">Isoprenylcysteine carboxylmethyltransferase family protein</fullName>
    </submittedName>
</protein>
<proteinExistence type="predicted"/>
<evidence type="ECO:0000256" key="3">
    <source>
        <dbReference type="ARBA" id="ARBA00022989"/>
    </source>
</evidence>
<dbReference type="InterPro" id="IPR007318">
    <property type="entry name" value="Phopholipid_MeTrfase"/>
</dbReference>
<dbReference type="EMBL" id="JAGTJJ010000040">
    <property type="protein sequence ID" value="MDC3986556.1"/>
    <property type="molecule type" value="Genomic_DNA"/>
</dbReference>
<keyword evidence="2 5" id="KW-0812">Transmembrane</keyword>
<dbReference type="Pfam" id="PF04191">
    <property type="entry name" value="PEMT"/>
    <property type="match status" value="1"/>
</dbReference>
<evidence type="ECO:0000313" key="6">
    <source>
        <dbReference type="EMBL" id="MDC3986556.1"/>
    </source>
</evidence>
<comment type="subcellular location">
    <subcellularLocation>
        <location evidence="1">Endomembrane system</location>
        <topology evidence="1">Multi-pass membrane protein</topology>
    </subcellularLocation>
</comment>
<name>A0A9X4AWA3_9BACT</name>
<dbReference type="GO" id="GO:0012505">
    <property type="term" value="C:endomembrane system"/>
    <property type="evidence" value="ECO:0007669"/>
    <property type="project" value="UniProtKB-SubCell"/>
</dbReference>
<organism evidence="6 7">
    <name type="scientific">Polyangium jinanense</name>
    <dbReference type="NCBI Taxonomy" id="2829994"/>
    <lineage>
        <taxon>Bacteria</taxon>
        <taxon>Pseudomonadati</taxon>
        <taxon>Myxococcota</taxon>
        <taxon>Polyangia</taxon>
        <taxon>Polyangiales</taxon>
        <taxon>Polyangiaceae</taxon>
        <taxon>Polyangium</taxon>
    </lineage>
</organism>
<reference evidence="6 7" key="1">
    <citation type="submission" date="2021-04" db="EMBL/GenBank/DDBJ databases">
        <title>Genome analysis of Polyangium sp.</title>
        <authorList>
            <person name="Li Y."/>
            <person name="Wang J."/>
        </authorList>
    </citation>
    <scope>NUCLEOTIDE SEQUENCE [LARGE SCALE GENOMIC DNA]</scope>
    <source>
        <strain evidence="6 7">SDU14</strain>
    </source>
</reference>
<evidence type="ECO:0000256" key="4">
    <source>
        <dbReference type="ARBA" id="ARBA00023136"/>
    </source>
</evidence>
<feature type="transmembrane region" description="Helical" evidence="5">
    <location>
        <begin position="6"/>
        <end position="24"/>
    </location>
</feature>
<dbReference type="AlphaFoldDB" id="A0A9X4AWA3"/>
<dbReference type="RefSeq" id="WP_272425221.1">
    <property type="nucleotide sequence ID" value="NZ_JAGTJJ010000040.1"/>
</dbReference>
<feature type="transmembrane region" description="Helical" evidence="5">
    <location>
        <begin position="45"/>
        <end position="66"/>
    </location>
</feature>
<dbReference type="Gene3D" id="1.20.120.1630">
    <property type="match status" value="1"/>
</dbReference>
<keyword evidence="3 5" id="KW-1133">Transmembrane helix</keyword>
<evidence type="ECO:0000313" key="7">
    <source>
        <dbReference type="Proteomes" id="UP001151081"/>
    </source>
</evidence>
<keyword evidence="4 5" id="KW-0472">Membrane</keyword>
<dbReference type="PANTHER" id="PTHR43847:SF1">
    <property type="entry name" value="BLL3993 PROTEIN"/>
    <property type="match status" value="1"/>
</dbReference>
<accession>A0A9X4AWA3</accession>
<sequence length="217" mass="23383">MQPAFVALVLFVVYMTVAFGLRTLQHLRTTGSSGFQGISGRPGSASWFGGVLFVLALVLGALAPVLELAGVVRSLVALPPWAFWCAVALAAVGTLATYASQVAMGKSWRIGVREAERTELVSDGPFRIVRNPIFSCMLVTGTGLALILPNVLSLVSLICLFVAVELQVRVVEEPYLHRTHGERYAEYCLRVGRFVPGLGLRRFAASAIRSLDVPPNL</sequence>
<gene>
    <name evidence="6" type="ORF">KEG57_39135</name>
</gene>
<keyword evidence="7" id="KW-1185">Reference proteome</keyword>
<dbReference type="Proteomes" id="UP001151081">
    <property type="component" value="Unassembled WGS sequence"/>
</dbReference>
<dbReference type="PANTHER" id="PTHR43847">
    <property type="entry name" value="BLL3993 PROTEIN"/>
    <property type="match status" value="1"/>
</dbReference>
<feature type="transmembrane region" description="Helical" evidence="5">
    <location>
        <begin position="136"/>
        <end position="164"/>
    </location>
</feature>
<evidence type="ECO:0000256" key="1">
    <source>
        <dbReference type="ARBA" id="ARBA00004127"/>
    </source>
</evidence>